<dbReference type="HAMAP" id="MF_00917">
    <property type="entry name" value="QueE"/>
    <property type="match status" value="1"/>
</dbReference>
<keyword evidence="2" id="KW-0949">S-adenosyl-L-methionine</keyword>
<dbReference type="InterPro" id="IPR058240">
    <property type="entry name" value="rSAM_sf"/>
</dbReference>
<accession>A0A381QD23</accession>
<protein>
    <recommendedName>
        <fullName evidence="8">Radical SAM core domain-containing protein</fullName>
    </recommendedName>
</protein>
<proteinExistence type="inferred from homology"/>
<reference evidence="9" key="1">
    <citation type="submission" date="2018-05" db="EMBL/GenBank/DDBJ databases">
        <authorList>
            <person name="Lanie J.A."/>
            <person name="Ng W.-L."/>
            <person name="Kazmierczak K.M."/>
            <person name="Andrzejewski T.M."/>
            <person name="Davidsen T.M."/>
            <person name="Wayne K.J."/>
            <person name="Tettelin H."/>
            <person name="Glass J.I."/>
            <person name="Rusch D."/>
            <person name="Podicherti R."/>
            <person name="Tsui H.-C.T."/>
            <person name="Winkler M.E."/>
        </authorList>
    </citation>
    <scope>NUCLEOTIDE SEQUENCE</scope>
</reference>
<keyword evidence="4" id="KW-0460">Magnesium</keyword>
<evidence type="ECO:0000256" key="7">
    <source>
        <dbReference type="ARBA" id="ARBA00023239"/>
    </source>
</evidence>
<dbReference type="InterPro" id="IPR024924">
    <property type="entry name" value="7-CO-7-deazaguanine_synth-like"/>
</dbReference>
<dbReference type="PANTHER" id="PTHR42836">
    <property type="entry name" value="7-CARBOXY-7-DEAZAGUANINE SYNTHASE"/>
    <property type="match status" value="1"/>
</dbReference>
<dbReference type="InterPro" id="IPR007197">
    <property type="entry name" value="rSAM"/>
</dbReference>
<keyword evidence="6" id="KW-0411">Iron-sulfur</keyword>
<dbReference type="PROSITE" id="PS51918">
    <property type="entry name" value="RADICAL_SAM"/>
    <property type="match status" value="1"/>
</dbReference>
<feature type="non-terminal residue" evidence="9">
    <location>
        <position position="1"/>
    </location>
</feature>
<dbReference type="Pfam" id="PF04055">
    <property type="entry name" value="Radical_SAM"/>
    <property type="match status" value="1"/>
</dbReference>
<dbReference type="PIRSF" id="PIRSF000370">
    <property type="entry name" value="QueE"/>
    <property type="match status" value="1"/>
</dbReference>
<dbReference type="InterPro" id="IPR013785">
    <property type="entry name" value="Aldolase_TIM"/>
</dbReference>
<dbReference type="PANTHER" id="PTHR42836:SF1">
    <property type="entry name" value="7-CARBOXY-7-DEAZAGUANINE SYNTHASE"/>
    <property type="match status" value="1"/>
</dbReference>
<dbReference type="EMBL" id="UINC01001249">
    <property type="protein sequence ID" value="SUZ75563.1"/>
    <property type="molecule type" value="Genomic_DNA"/>
</dbReference>
<evidence type="ECO:0000256" key="1">
    <source>
        <dbReference type="ARBA" id="ARBA00022485"/>
    </source>
</evidence>
<dbReference type="SFLD" id="SFLDS00029">
    <property type="entry name" value="Radical_SAM"/>
    <property type="match status" value="1"/>
</dbReference>
<evidence type="ECO:0000313" key="9">
    <source>
        <dbReference type="EMBL" id="SUZ75563.1"/>
    </source>
</evidence>
<dbReference type="AlphaFoldDB" id="A0A381QD23"/>
<evidence type="ECO:0000256" key="2">
    <source>
        <dbReference type="ARBA" id="ARBA00022691"/>
    </source>
</evidence>
<dbReference type="GO" id="GO:0051539">
    <property type="term" value="F:4 iron, 4 sulfur cluster binding"/>
    <property type="evidence" value="ECO:0007669"/>
    <property type="project" value="UniProtKB-KW"/>
</dbReference>
<keyword evidence="3" id="KW-0479">Metal-binding</keyword>
<keyword evidence="7" id="KW-0456">Lyase</keyword>
<sequence length="194" mass="22442">VLECFYSIQGEGAHSGKPAFFIRLAGCNVNCHWCDVKESWSVDDEQYISINQIMNKVKKAKTNFVVITGGEPLLYNLDLLTKELKKLNKKIHLETSGTQPLSGSFDWICFSPKKFKKPLDIFYKISDELKIVVCNRLDFKWAESHAQLLKKNSSLFLQPEWSVEKKVNPLIFDYIKENPKWKLSLQIHKFLGVD</sequence>
<name>A0A381QD23_9ZZZZ</name>
<evidence type="ECO:0000259" key="8">
    <source>
        <dbReference type="PROSITE" id="PS51918"/>
    </source>
</evidence>
<evidence type="ECO:0000256" key="4">
    <source>
        <dbReference type="ARBA" id="ARBA00022842"/>
    </source>
</evidence>
<evidence type="ECO:0000256" key="3">
    <source>
        <dbReference type="ARBA" id="ARBA00022723"/>
    </source>
</evidence>
<dbReference type="GO" id="GO:0016829">
    <property type="term" value="F:lyase activity"/>
    <property type="evidence" value="ECO:0007669"/>
    <property type="project" value="UniProtKB-KW"/>
</dbReference>
<evidence type="ECO:0000256" key="6">
    <source>
        <dbReference type="ARBA" id="ARBA00023014"/>
    </source>
</evidence>
<keyword evidence="1" id="KW-0004">4Fe-4S</keyword>
<dbReference type="Gene3D" id="3.20.20.70">
    <property type="entry name" value="Aldolase class I"/>
    <property type="match status" value="1"/>
</dbReference>
<keyword evidence="5" id="KW-0408">Iron</keyword>
<dbReference type="GO" id="GO:0046872">
    <property type="term" value="F:metal ion binding"/>
    <property type="evidence" value="ECO:0007669"/>
    <property type="project" value="UniProtKB-KW"/>
</dbReference>
<dbReference type="SUPFAM" id="SSF102114">
    <property type="entry name" value="Radical SAM enzymes"/>
    <property type="match status" value="1"/>
</dbReference>
<organism evidence="9">
    <name type="scientific">marine metagenome</name>
    <dbReference type="NCBI Taxonomy" id="408172"/>
    <lineage>
        <taxon>unclassified sequences</taxon>
        <taxon>metagenomes</taxon>
        <taxon>ecological metagenomes</taxon>
    </lineage>
</organism>
<dbReference type="CDD" id="cd01335">
    <property type="entry name" value="Radical_SAM"/>
    <property type="match status" value="1"/>
</dbReference>
<gene>
    <name evidence="9" type="ORF">METZ01_LOCUS28417</name>
</gene>
<feature type="domain" description="Radical SAM core" evidence="8">
    <location>
        <begin position="14"/>
        <end position="194"/>
    </location>
</feature>
<evidence type="ECO:0000256" key="5">
    <source>
        <dbReference type="ARBA" id="ARBA00023004"/>
    </source>
</evidence>